<accession>A0ABS4Z9R0</accession>
<dbReference type="Gene3D" id="3.40.50.720">
    <property type="entry name" value="NAD(P)-binding Rossmann-like Domain"/>
    <property type="match status" value="1"/>
</dbReference>
<dbReference type="Pfam" id="PF01370">
    <property type="entry name" value="Epimerase"/>
    <property type="match status" value="1"/>
</dbReference>
<dbReference type="RefSeq" id="WP_210056724.1">
    <property type="nucleotide sequence ID" value="NZ_BAAAMH010000010.1"/>
</dbReference>
<dbReference type="InterPro" id="IPR001509">
    <property type="entry name" value="Epimerase_deHydtase"/>
</dbReference>
<dbReference type="InterPro" id="IPR050177">
    <property type="entry name" value="Lipid_A_modif_metabolic_enz"/>
</dbReference>
<dbReference type="Proteomes" id="UP000758168">
    <property type="component" value="Unassembled WGS sequence"/>
</dbReference>
<keyword evidence="3" id="KW-1185">Reference proteome</keyword>
<dbReference type="PANTHER" id="PTHR43245">
    <property type="entry name" value="BIFUNCTIONAL POLYMYXIN RESISTANCE PROTEIN ARNA"/>
    <property type="match status" value="1"/>
</dbReference>
<dbReference type="SUPFAM" id="SSF51735">
    <property type="entry name" value="NAD(P)-binding Rossmann-fold domains"/>
    <property type="match status" value="1"/>
</dbReference>
<dbReference type="EMBL" id="JAGIOB010000001">
    <property type="protein sequence ID" value="MBP2417775.1"/>
    <property type="molecule type" value="Genomic_DNA"/>
</dbReference>
<sequence>MARVVLVTGVSRGLAARVARTLAAPGDLTVVGVDVTPPRYDLGAATFVRADIRSPVIAKVVSGRGVDTVVHMAVVSAPAAAGGRASMKEINVIGTMQLLAACQQADGFAKLVVQSSGSVYGASPRDPARFTEDMAAKVAPRDGYGKDAVEIEGYVRGLARRRPDVVVTTLRLGSLVGAGADGLLTRYLSLPVVPRVAGFDARFQLLHPDDAVTALELVTRRDVPGTFNVAAEDVVTLGQAVRRTGRLAAPVPQPAAPLVARVSRRARLADITADQVAALTYGRGLDVTRFRAATGFTPRYSSRQALDDFAAAGAPGPLDPDRLGAALDPDRLRRGLDRVLGRGDTTRG</sequence>
<name>A0ABS4Z9R0_9ACTN</name>
<dbReference type="PANTHER" id="PTHR43245:SF52">
    <property type="entry name" value="NAD-DEPENDENT EPIMERASE_DEHYDRATASE"/>
    <property type="match status" value="1"/>
</dbReference>
<comment type="caution">
    <text evidence="2">The sequence shown here is derived from an EMBL/GenBank/DDBJ whole genome shotgun (WGS) entry which is preliminary data.</text>
</comment>
<evidence type="ECO:0000313" key="3">
    <source>
        <dbReference type="Proteomes" id="UP000758168"/>
    </source>
</evidence>
<organism evidence="2 3">
    <name type="scientific">Microlunatus capsulatus</name>
    <dbReference type="NCBI Taxonomy" id="99117"/>
    <lineage>
        <taxon>Bacteria</taxon>
        <taxon>Bacillati</taxon>
        <taxon>Actinomycetota</taxon>
        <taxon>Actinomycetes</taxon>
        <taxon>Propionibacteriales</taxon>
        <taxon>Propionibacteriaceae</taxon>
        <taxon>Microlunatus</taxon>
    </lineage>
</organism>
<dbReference type="EC" id="5.1.3.2" evidence="2"/>
<protein>
    <submittedName>
        <fullName evidence="2">UDP-glucose 4-epimerase</fullName>
        <ecNumber evidence="2">5.1.3.2</ecNumber>
    </submittedName>
</protein>
<gene>
    <name evidence="2" type="ORF">JOF54_002697</name>
</gene>
<evidence type="ECO:0000259" key="1">
    <source>
        <dbReference type="Pfam" id="PF01370"/>
    </source>
</evidence>
<dbReference type="InterPro" id="IPR036291">
    <property type="entry name" value="NAD(P)-bd_dom_sf"/>
</dbReference>
<reference evidence="2 3" key="1">
    <citation type="submission" date="2021-03" db="EMBL/GenBank/DDBJ databases">
        <title>Sequencing the genomes of 1000 actinobacteria strains.</title>
        <authorList>
            <person name="Klenk H.-P."/>
        </authorList>
    </citation>
    <scope>NUCLEOTIDE SEQUENCE [LARGE SCALE GENOMIC DNA]</scope>
    <source>
        <strain evidence="2 3">DSM 12936</strain>
    </source>
</reference>
<feature type="domain" description="NAD-dependent epimerase/dehydratase" evidence="1">
    <location>
        <begin position="5"/>
        <end position="230"/>
    </location>
</feature>
<evidence type="ECO:0000313" key="2">
    <source>
        <dbReference type="EMBL" id="MBP2417775.1"/>
    </source>
</evidence>
<keyword evidence="2" id="KW-0413">Isomerase</keyword>
<dbReference type="GO" id="GO:0003978">
    <property type="term" value="F:UDP-glucose 4-epimerase activity"/>
    <property type="evidence" value="ECO:0007669"/>
    <property type="project" value="UniProtKB-EC"/>
</dbReference>
<proteinExistence type="predicted"/>